<dbReference type="Proteomes" id="UP001152484">
    <property type="component" value="Unassembled WGS sequence"/>
</dbReference>
<evidence type="ECO:0000313" key="1">
    <source>
        <dbReference type="EMBL" id="CAH9057952.1"/>
    </source>
</evidence>
<keyword evidence="2" id="KW-1185">Reference proteome</keyword>
<dbReference type="OrthoDB" id="1729146at2759"/>
<protein>
    <submittedName>
        <fullName evidence="1">Uncharacterized protein</fullName>
    </submittedName>
</protein>
<dbReference type="EMBL" id="CAMAPE010000004">
    <property type="protein sequence ID" value="CAH9057952.1"/>
    <property type="molecule type" value="Genomic_DNA"/>
</dbReference>
<dbReference type="PANTHER" id="PTHR10775">
    <property type="entry name" value="OS08G0208400 PROTEIN"/>
    <property type="match status" value="1"/>
</dbReference>
<organism evidence="1 2">
    <name type="scientific">Cuscuta europaea</name>
    <name type="common">European dodder</name>
    <dbReference type="NCBI Taxonomy" id="41803"/>
    <lineage>
        <taxon>Eukaryota</taxon>
        <taxon>Viridiplantae</taxon>
        <taxon>Streptophyta</taxon>
        <taxon>Embryophyta</taxon>
        <taxon>Tracheophyta</taxon>
        <taxon>Spermatophyta</taxon>
        <taxon>Magnoliopsida</taxon>
        <taxon>eudicotyledons</taxon>
        <taxon>Gunneridae</taxon>
        <taxon>Pentapetalae</taxon>
        <taxon>asterids</taxon>
        <taxon>lamiids</taxon>
        <taxon>Solanales</taxon>
        <taxon>Convolvulaceae</taxon>
        <taxon>Cuscuteae</taxon>
        <taxon>Cuscuta</taxon>
        <taxon>Cuscuta subgen. Cuscuta</taxon>
    </lineage>
</organism>
<gene>
    <name evidence="1" type="ORF">CEURO_LOCUS1173</name>
</gene>
<comment type="caution">
    <text evidence="1">The sequence shown here is derived from an EMBL/GenBank/DDBJ whole genome shotgun (WGS) entry which is preliminary data.</text>
</comment>
<name>A0A9P0YIF4_CUSEU</name>
<sequence>MLLYNIKGKHGWSDQGFTALLEALSNILPADNNIPKTMYEAKKIMKVLGLDYQKIHACRNDCILFHKQHSDLESCPTCGESRWKEKKMEP</sequence>
<proteinExistence type="predicted"/>
<dbReference type="PANTHER" id="PTHR10775:SF185">
    <property type="entry name" value="OS08G0208400 PROTEIN"/>
    <property type="match status" value="1"/>
</dbReference>
<reference evidence="1" key="1">
    <citation type="submission" date="2022-07" db="EMBL/GenBank/DDBJ databases">
        <authorList>
            <person name="Macas J."/>
            <person name="Novak P."/>
            <person name="Neumann P."/>
        </authorList>
    </citation>
    <scope>NUCLEOTIDE SEQUENCE</scope>
</reference>
<evidence type="ECO:0000313" key="2">
    <source>
        <dbReference type="Proteomes" id="UP001152484"/>
    </source>
</evidence>
<dbReference type="AlphaFoldDB" id="A0A9P0YIF4"/>
<accession>A0A9P0YIF4</accession>